<dbReference type="Proteomes" id="UP000247612">
    <property type="component" value="Unassembled WGS sequence"/>
</dbReference>
<keyword evidence="1" id="KW-1133">Transmembrane helix</keyword>
<keyword evidence="1" id="KW-0472">Membrane</keyword>
<dbReference type="STRING" id="1034346.GCA_000313565_03162"/>
<dbReference type="AlphaFoldDB" id="A0A318KSV0"/>
<evidence type="ECO:0000313" key="2">
    <source>
        <dbReference type="EMBL" id="PXX75308.1"/>
    </source>
</evidence>
<comment type="caution">
    <text evidence="2">The sequence shown here is derived from an EMBL/GenBank/DDBJ whole genome shotgun (WGS) entry which is preliminary data.</text>
</comment>
<protein>
    <submittedName>
        <fullName evidence="2">Uncharacterized protein</fullName>
    </submittedName>
</protein>
<gene>
    <name evidence="2" type="ORF">DES51_11838</name>
</gene>
<name>A0A318KSV0_9FIRM</name>
<sequence>MEIDKVQKELERLNKMSAVSIITELLSKENVILKRCLLLSALVNIALIVFTFIALFS</sequence>
<evidence type="ECO:0000313" key="3">
    <source>
        <dbReference type="Proteomes" id="UP000247612"/>
    </source>
</evidence>
<feature type="transmembrane region" description="Helical" evidence="1">
    <location>
        <begin position="36"/>
        <end position="56"/>
    </location>
</feature>
<reference evidence="2 3" key="1">
    <citation type="submission" date="2018-05" db="EMBL/GenBank/DDBJ databases">
        <title>Genomic Encyclopedia of Type Strains, Phase IV (KMG-IV): sequencing the most valuable type-strain genomes for metagenomic binning, comparative biology and taxonomic classification.</title>
        <authorList>
            <person name="Goeker M."/>
        </authorList>
    </citation>
    <scope>NUCLEOTIDE SEQUENCE [LARGE SCALE GENOMIC DNA]</scope>
    <source>
        <strain evidence="2 3">JC118</strain>
    </source>
</reference>
<accession>A0A318KSV0</accession>
<keyword evidence="3" id="KW-1185">Reference proteome</keyword>
<keyword evidence="1" id="KW-0812">Transmembrane</keyword>
<evidence type="ECO:0000256" key="1">
    <source>
        <dbReference type="SAM" id="Phobius"/>
    </source>
</evidence>
<organism evidence="2 3">
    <name type="scientific">Dielma fastidiosa</name>
    <dbReference type="NCBI Taxonomy" id="1034346"/>
    <lineage>
        <taxon>Bacteria</taxon>
        <taxon>Bacillati</taxon>
        <taxon>Bacillota</taxon>
        <taxon>Erysipelotrichia</taxon>
        <taxon>Erysipelotrichales</taxon>
        <taxon>Erysipelotrichaceae</taxon>
        <taxon>Dielma</taxon>
    </lineage>
</organism>
<dbReference type="EMBL" id="QJKH01000018">
    <property type="protein sequence ID" value="PXX75308.1"/>
    <property type="molecule type" value="Genomic_DNA"/>
</dbReference>
<proteinExistence type="predicted"/>